<evidence type="ECO:0000313" key="3">
    <source>
        <dbReference type="EMBL" id="MDQ7903741.1"/>
    </source>
</evidence>
<name>A0ABU0ZBK6_9ACTN</name>
<gene>
    <name evidence="3" type="ORF">RB614_04320</name>
</gene>
<dbReference type="SUPFAM" id="SSF51556">
    <property type="entry name" value="Metallo-dependent hydrolases"/>
    <property type="match status" value="1"/>
</dbReference>
<dbReference type="Gene3D" id="3.20.20.140">
    <property type="entry name" value="Metal-dependent hydrolases"/>
    <property type="match status" value="1"/>
</dbReference>
<dbReference type="RefSeq" id="WP_308711016.1">
    <property type="nucleotide sequence ID" value="NZ_JAVHUY010000003.1"/>
</dbReference>
<organism evidence="3 4">
    <name type="scientific">Phytohabitans maris</name>
    <dbReference type="NCBI Taxonomy" id="3071409"/>
    <lineage>
        <taxon>Bacteria</taxon>
        <taxon>Bacillati</taxon>
        <taxon>Actinomycetota</taxon>
        <taxon>Actinomycetes</taxon>
        <taxon>Micromonosporales</taxon>
        <taxon>Micromonosporaceae</taxon>
    </lineage>
</organism>
<dbReference type="PANTHER" id="PTHR21240">
    <property type="entry name" value="2-AMINO-3-CARBOXYLMUCONATE-6-SEMIALDEHYDE DECARBOXYLASE"/>
    <property type="match status" value="1"/>
</dbReference>
<dbReference type="EMBL" id="JAVHUY010000003">
    <property type="protein sequence ID" value="MDQ7903741.1"/>
    <property type="molecule type" value="Genomic_DNA"/>
</dbReference>
<sequence>MAFPTDIGVIDTLIGLPTEEVPAGDDDVHEQISYMFKKFPQVRRHEGSVDDLLRTMDAYGIEKGLVPVLPGDEMAARAIVAHPDRLLGCLDVDPHRGMDAVRDLQRAYETIGVVGAQFMPALLAPPVPIDDRRAYPLYAKCVELDIPIFVNGGVPGPRLPYASQHPGLVDEVCYFFPELKFVFRHCCEPWVDLTVKLLLKYPNLYYSTTGFAPKYYPPAIIEYANTRGADKVIYGGYYPYGLELERIFAELRNLPLKDEVWPKFLRENAARVLGVGR</sequence>
<keyword evidence="1" id="KW-0456">Lyase</keyword>
<dbReference type="Pfam" id="PF04909">
    <property type="entry name" value="Amidohydro_2"/>
    <property type="match status" value="1"/>
</dbReference>
<dbReference type="InterPro" id="IPR032466">
    <property type="entry name" value="Metal_Hydrolase"/>
</dbReference>
<reference evidence="3 4" key="1">
    <citation type="submission" date="2023-08" db="EMBL/GenBank/DDBJ databases">
        <title>Phytohabitans sansha sp. nov., isolated from marine sediment.</title>
        <authorList>
            <person name="Zhao Y."/>
            <person name="Yi K."/>
        </authorList>
    </citation>
    <scope>NUCLEOTIDE SEQUENCE [LARGE SCALE GENOMIC DNA]</scope>
    <source>
        <strain evidence="3 4">ZYX-F-186</strain>
    </source>
</reference>
<keyword evidence="4" id="KW-1185">Reference proteome</keyword>
<dbReference type="Proteomes" id="UP001230908">
    <property type="component" value="Unassembled WGS sequence"/>
</dbReference>
<dbReference type="InterPro" id="IPR006680">
    <property type="entry name" value="Amidohydro-rel"/>
</dbReference>
<proteinExistence type="predicted"/>
<comment type="caution">
    <text evidence="3">The sequence shown here is derived from an EMBL/GenBank/DDBJ whole genome shotgun (WGS) entry which is preliminary data.</text>
</comment>
<accession>A0ABU0ZBK6</accession>
<protein>
    <submittedName>
        <fullName evidence="3">Amidohydrolase family protein</fullName>
    </submittedName>
</protein>
<evidence type="ECO:0000259" key="2">
    <source>
        <dbReference type="Pfam" id="PF04909"/>
    </source>
</evidence>
<feature type="domain" description="Amidohydrolase-related" evidence="2">
    <location>
        <begin position="72"/>
        <end position="274"/>
    </location>
</feature>
<evidence type="ECO:0000256" key="1">
    <source>
        <dbReference type="ARBA" id="ARBA00023239"/>
    </source>
</evidence>
<dbReference type="PANTHER" id="PTHR21240:SF19">
    <property type="entry name" value="CATALYTIC_ HYDROLASE"/>
    <property type="match status" value="1"/>
</dbReference>
<dbReference type="InterPro" id="IPR032465">
    <property type="entry name" value="ACMSD"/>
</dbReference>
<evidence type="ECO:0000313" key="4">
    <source>
        <dbReference type="Proteomes" id="UP001230908"/>
    </source>
</evidence>